<dbReference type="PANTHER" id="PTHR43312:SF2">
    <property type="entry name" value="OXIDOREDUCTASE"/>
    <property type="match status" value="1"/>
</dbReference>
<keyword evidence="1" id="KW-0479">Metal-binding</keyword>
<proteinExistence type="predicted"/>
<dbReference type="CDD" id="cd19096">
    <property type="entry name" value="AKR_Fe-S_oxidoreductase"/>
    <property type="match status" value="1"/>
</dbReference>
<keyword evidence="2" id="KW-0408">Iron</keyword>
<dbReference type="EMBL" id="KC246819">
    <property type="protein sequence ID" value="AHF25098.1"/>
    <property type="molecule type" value="Genomic_DNA"/>
</dbReference>
<protein>
    <submittedName>
        <fullName evidence="5">Oxidoreductase, aldo/keto reductase family protein</fullName>
    </submittedName>
</protein>
<organism evidence="5">
    <name type="scientific">uncultured bacterium Contig1552</name>
    <dbReference type="NCBI Taxonomy" id="1393454"/>
    <lineage>
        <taxon>Bacteria</taxon>
        <taxon>environmental samples</taxon>
    </lineage>
</organism>
<name>W0FJR4_9BACT</name>
<dbReference type="Gene3D" id="3.30.70.20">
    <property type="match status" value="1"/>
</dbReference>
<dbReference type="InterPro" id="IPR017900">
    <property type="entry name" value="4Fe4S_Fe_S_CS"/>
</dbReference>
<dbReference type="SUPFAM" id="SSF51430">
    <property type="entry name" value="NAD(P)-linked oxidoreductase"/>
    <property type="match status" value="1"/>
</dbReference>
<evidence type="ECO:0000259" key="4">
    <source>
        <dbReference type="PROSITE" id="PS51379"/>
    </source>
</evidence>
<evidence type="ECO:0000256" key="3">
    <source>
        <dbReference type="ARBA" id="ARBA00023014"/>
    </source>
</evidence>
<feature type="domain" description="4Fe-4S ferredoxin-type" evidence="4">
    <location>
        <begin position="333"/>
        <end position="368"/>
    </location>
</feature>
<keyword evidence="3" id="KW-0411">Iron-sulfur</keyword>
<evidence type="ECO:0000256" key="1">
    <source>
        <dbReference type="ARBA" id="ARBA00022723"/>
    </source>
</evidence>
<accession>W0FJR4</accession>
<dbReference type="PROSITE" id="PS51379">
    <property type="entry name" value="4FE4S_FER_2"/>
    <property type="match status" value="1"/>
</dbReference>
<dbReference type="Pfam" id="PF00248">
    <property type="entry name" value="Aldo_ket_red"/>
    <property type="match status" value="1"/>
</dbReference>
<dbReference type="PANTHER" id="PTHR43312">
    <property type="entry name" value="D-THREO-ALDOSE 1-DEHYDROGENASE"/>
    <property type="match status" value="1"/>
</dbReference>
<dbReference type="InterPro" id="IPR017896">
    <property type="entry name" value="4Fe4S_Fe-S-bd"/>
</dbReference>
<reference evidence="5" key="1">
    <citation type="journal article" date="2013" name="PLoS ONE">
        <title>Metagenomic insights into the carbohydrate-active enzymes carried by the microorganisms adhering to solid digesta in the rumen of cows.</title>
        <authorList>
            <person name="Wang L."/>
            <person name="Hatem A."/>
            <person name="Catalyurek U.V."/>
            <person name="Morrison M."/>
            <person name="Yu Z."/>
        </authorList>
    </citation>
    <scope>NUCLEOTIDE SEQUENCE</scope>
</reference>
<dbReference type="Pfam" id="PF13534">
    <property type="entry name" value="Fer4_17"/>
    <property type="match status" value="1"/>
</dbReference>
<dbReference type="GO" id="GO:0046872">
    <property type="term" value="F:metal ion binding"/>
    <property type="evidence" value="ECO:0007669"/>
    <property type="project" value="UniProtKB-KW"/>
</dbReference>
<dbReference type="AlphaFoldDB" id="W0FJR4"/>
<evidence type="ECO:0000313" key="5">
    <source>
        <dbReference type="EMBL" id="AHF25098.1"/>
    </source>
</evidence>
<dbReference type="InterPro" id="IPR053135">
    <property type="entry name" value="AKR2_Oxidoreductase"/>
</dbReference>
<dbReference type="SUPFAM" id="SSF46548">
    <property type="entry name" value="alpha-helical ferredoxin"/>
    <property type="match status" value="1"/>
</dbReference>
<dbReference type="Gene3D" id="3.20.20.100">
    <property type="entry name" value="NADP-dependent oxidoreductase domain"/>
    <property type="match status" value="1"/>
</dbReference>
<dbReference type="GO" id="GO:0051536">
    <property type="term" value="F:iron-sulfur cluster binding"/>
    <property type="evidence" value="ECO:0007669"/>
    <property type="project" value="UniProtKB-KW"/>
</dbReference>
<dbReference type="InterPro" id="IPR036812">
    <property type="entry name" value="NAD(P)_OxRdtase_dom_sf"/>
</dbReference>
<dbReference type="InterPro" id="IPR023210">
    <property type="entry name" value="NADP_OxRdtase_dom"/>
</dbReference>
<sequence length="377" mass="42847">MSIDLTKMPKIGFGLMRLPETDGAIDIGKVCEMADRYLEAGFNYFDTAYVYHGGNSEKAVKEVLVKRHPRDSFTVASKLPAWSLHSLEDRDKIFNEQLERCGLDYFDFYLLHSVEDGNNYDNYVKYDCFNWGIQKKAEGKIRHFGFSFHGTPELLIKIVDSHPEIEFVQIQLNYADWDNKIVHSGELYQILSERNIPIIVMEPCKGGKLANHDEECEAILKNVRPDKSAASWAFRFVGSLPGVTTILSGMSTIEQLEDNINTFKNFEPLTDEEKEAIEKVKEVMFRVELIGCTACRYCVDGCPMHISIPDVISAVNTKRRFPGDFRPNFFYNGLVDRDSNGKASMCIGCGQCEGVCPQHLPIIDIMKEAAEKFETKN</sequence>
<evidence type="ECO:0000256" key="2">
    <source>
        <dbReference type="ARBA" id="ARBA00023004"/>
    </source>
</evidence>
<dbReference type="PROSITE" id="PS00198">
    <property type="entry name" value="4FE4S_FER_1"/>
    <property type="match status" value="1"/>
</dbReference>